<dbReference type="EMBL" id="FQUU01000012">
    <property type="protein sequence ID" value="SHF53611.1"/>
    <property type="molecule type" value="Genomic_DNA"/>
</dbReference>
<name>A0A1M5CFY6_9BACT</name>
<dbReference type="STRING" id="1121884.SAMN02745131_02924"/>
<evidence type="ECO:0000313" key="1">
    <source>
        <dbReference type="EMBL" id="SHF53611.1"/>
    </source>
</evidence>
<reference evidence="1 2" key="1">
    <citation type="submission" date="2016-11" db="EMBL/GenBank/DDBJ databases">
        <authorList>
            <person name="Jaros S."/>
            <person name="Januszkiewicz K."/>
            <person name="Wedrychowicz H."/>
        </authorList>
    </citation>
    <scope>NUCLEOTIDE SEQUENCE [LARGE SCALE GENOMIC DNA]</scope>
    <source>
        <strain evidence="1 2">DSM 18119</strain>
    </source>
</reference>
<organism evidence="1 2">
    <name type="scientific">Flavisolibacter ginsengisoli DSM 18119</name>
    <dbReference type="NCBI Taxonomy" id="1121884"/>
    <lineage>
        <taxon>Bacteria</taxon>
        <taxon>Pseudomonadati</taxon>
        <taxon>Bacteroidota</taxon>
        <taxon>Chitinophagia</taxon>
        <taxon>Chitinophagales</taxon>
        <taxon>Chitinophagaceae</taxon>
        <taxon>Flavisolibacter</taxon>
    </lineage>
</organism>
<dbReference type="AlphaFoldDB" id="A0A1M5CFY6"/>
<accession>A0A1M5CFY6</accession>
<evidence type="ECO:0000313" key="2">
    <source>
        <dbReference type="Proteomes" id="UP000184048"/>
    </source>
</evidence>
<keyword evidence="2" id="KW-1185">Reference proteome</keyword>
<gene>
    <name evidence="1" type="ORF">SAMN02745131_02924</name>
</gene>
<dbReference type="Proteomes" id="UP000184048">
    <property type="component" value="Unassembled WGS sequence"/>
</dbReference>
<sequence length="133" mass="15259">MKGKNVFTSSEITELKQLIHLRTKSEPSAQKAIRDKMRKIGFYGKDDWGITDMKPSDLDSLVASGRIKVIGGLTPFLNQVATQSNKAAKVQRHQVDAKSYSPFSLRYWCFFLVLGMSPMFSLENRNHIRFFRQ</sequence>
<proteinExistence type="predicted"/>
<protein>
    <submittedName>
        <fullName evidence="1">Uncharacterized protein</fullName>
    </submittedName>
</protein>